<accession>X1LI32</accession>
<gene>
    <name evidence="1" type="ORF">S06H3_30995</name>
</gene>
<sequence length="124" mass="13380">GIPLTDAPLDEVPPANNSNYALTYTGAPDDDVDITWTESVQHGAGAKTRIWLWNPTRIYHKQLLDSIVVTDEAANFTEARGANGANVLFSTLIAGAPLWFQCDVINESGQISAPSRLLITENVA</sequence>
<organism evidence="1">
    <name type="scientific">marine sediment metagenome</name>
    <dbReference type="NCBI Taxonomy" id="412755"/>
    <lineage>
        <taxon>unclassified sequences</taxon>
        <taxon>metagenomes</taxon>
        <taxon>ecological metagenomes</taxon>
    </lineage>
</organism>
<reference evidence="1" key="1">
    <citation type="journal article" date="2014" name="Front. Microbiol.">
        <title>High frequency of phylogenetically diverse reductive dehalogenase-homologous genes in deep subseafloor sedimentary metagenomes.</title>
        <authorList>
            <person name="Kawai M."/>
            <person name="Futagami T."/>
            <person name="Toyoda A."/>
            <person name="Takaki Y."/>
            <person name="Nishi S."/>
            <person name="Hori S."/>
            <person name="Arai W."/>
            <person name="Tsubouchi T."/>
            <person name="Morono Y."/>
            <person name="Uchiyama I."/>
            <person name="Ito T."/>
            <person name="Fujiyama A."/>
            <person name="Inagaki F."/>
            <person name="Takami H."/>
        </authorList>
    </citation>
    <scope>NUCLEOTIDE SEQUENCE</scope>
    <source>
        <strain evidence="1">Expedition CK06-06</strain>
    </source>
</reference>
<comment type="caution">
    <text evidence="1">The sequence shown here is derived from an EMBL/GenBank/DDBJ whole genome shotgun (WGS) entry which is preliminary data.</text>
</comment>
<feature type="non-terminal residue" evidence="1">
    <location>
        <position position="1"/>
    </location>
</feature>
<dbReference type="AlphaFoldDB" id="X1LI32"/>
<dbReference type="EMBL" id="BARV01018308">
    <property type="protein sequence ID" value="GAI19002.1"/>
    <property type="molecule type" value="Genomic_DNA"/>
</dbReference>
<proteinExistence type="predicted"/>
<evidence type="ECO:0000313" key="1">
    <source>
        <dbReference type="EMBL" id="GAI19002.1"/>
    </source>
</evidence>
<protein>
    <submittedName>
        <fullName evidence="1">Uncharacterized protein</fullName>
    </submittedName>
</protein>
<name>X1LI32_9ZZZZ</name>